<proteinExistence type="predicted"/>
<evidence type="ECO:0000313" key="2">
    <source>
        <dbReference type="WBParaSite" id="nRc.2.0.1.t14599-RA"/>
    </source>
</evidence>
<sequence length="61" mass="7316">MHYLSRRLGYQDLQGYDIVEETGHYVAVANMQNCQKRNKQIKVHIFDRATNVEMNQKYKLK</sequence>
<protein>
    <submittedName>
        <fullName evidence="2">Uncharacterized protein</fullName>
    </submittedName>
</protein>
<evidence type="ECO:0000313" key="1">
    <source>
        <dbReference type="Proteomes" id="UP000887565"/>
    </source>
</evidence>
<keyword evidence="1" id="KW-1185">Reference proteome</keyword>
<organism evidence="1 2">
    <name type="scientific">Romanomermis culicivorax</name>
    <name type="common">Nematode worm</name>
    <dbReference type="NCBI Taxonomy" id="13658"/>
    <lineage>
        <taxon>Eukaryota</taxon>
        <taxon>Metazoa</taxon>
        <taxon>Ecdysozoa</taxon>
        <taxon>Nematoda</taxon>
        <taxon>Enoplea</taxon>
        <taxon>Dorylaimia</taxon>
        <taxon>Mermithida</taxon>
        <taxon>Mermithoidea</taxon>
        <taxon>Mermithidae</taxon>
        <taxon>Romanomermis</taxon>
    </lineage>
</organism>
<dbReference type="WBParaSite" id="nRc.2.0.1.t14599-RA">
    <property type="protein sequence ID" value="nRc.2.0.1.t14599-RA"/>
    <property type="gene ID" value="nRc.2.0.1.g14599"/>
</dbReference>
<dbReference type="Proteomes" id="UP000887565">
    <property type="component" value="Unplaced"/>
</dbReference>
<dbReference type="AlphaFoldDB" id="A0A915IL47"/>
<name>A0A915IL47_ROMCU</name>
<accession>A0A915IL47</accession>
<reference evidence="2" key="1">
    <citation type="submission" date="2022-11" db="UniProtKB">
        <authorList>
            <consortium name="WormBaseParasite"/>
        </authorList>
    </citation>
    <scope>IDENTIFICATION</scope>
</reference>